<dbReference type="Proteomes" id="UP000485058">
    <property type="component" value="Unassembled WGS sequence"/>
</dbReference>
<feature type="region of interest" description="Disordered" evidence="1">
    <location>
        <begin position="1"/>
        <end position="20"/>
    </location>
</feature>
<evidence type="ECO:0000256" key="1">
    <source>
        <dbReference type="SAM" id="MobiDB-lite"/>
    </source>
</evidence>
<comment type="caution">
    <text evidence="2">The sequence shown here is derived from an EMBL/GenBank/DDBJ whole genome shotgun (WGS) entry which is preliminary data.</text>
</comment>
<proteinExistence type="predicted"/>
<reference evidence="2 3" key="1">
    <citation type="submission" date="2020-02" db="EMBL/GenBank/DDBJ databases">
        <title>Draft genome sequence of Haematococcus lacustris strain NIES-144.</title>
        <authorList>
            <person name="Morimoto D."/>
            <person name="Nakagawa S."/>
            <person name="Yoshida T."/>
            <person name="Sawayama S."/>
        </authorList>
    </citation>
    <scope>NUCLEOTIDE SEQUENCE [LARGE SCALE GENOMIC DNA]</scope>
    <source>
        <strain evidence="2 3">NIES-144</strain>
    </source>
</reference>
<feature type="non-terminal residue" evidence="2">
    <location>
        <position position="351"/>
    </location>
</feature>
<dbReference type="EMBL" id="BLLF01003499">
    <property type="protein sequence ID" value="GFH27507.1"/>
    <property type="molecule type" value="Genomic_DNA"/>
</dbReference>
<accession>A0A699ZX49</accession>
<gene>
    <name evidence="2" type="ORF">HaLaN_25837</name>
</gene>
<organism evidence="2 3">
    <name type="scientific">Haematococcus lacustris</name>
    <name type="common">Green alga</name>
    <name type="synonym">Haematococcus pluvialis</name>
    <dbReference type="NCBI Taxonomy" id="44745"/>
    <lineage>
        <taxon>Eukaryota</taxon>
        <taxon>Viridiplantae</taxon>
        <taxon>Chlorophyta</taxon>
        <taxon>core chlorophytes</taxon>
        <taxon>Chlorophyceae</taxon>
        <taxon>CS clade</taxon>
        <taxon>Chlamydomonadales</taxon>
        <taxon>Haematococcaceae</taxon>
        <taxon>Haematococcus</taxon>
    </lineage>
</organism>
<sequence length="351" mass="36997">MQQRTPAVGERQANCGDGPKVATTTLREAEWSRLDRLEAKRRRTNMLQCNQQAPACAGQLCQSGASPPTLCLAGGDQLVHDEPLLLPPQHCTQRLGHMGKAVHACQVLGASSVEPLATLSRALHLHLAPASNSVAAASAAGVIQAGTGTCRAVAVHGTELCEQGPRPACHHRAAGQQGQTQGEQQAGAAAVVARLPAPAAWRGACCPTHTAEGHPAWAAHGPHQHGFASNSHNKQSLHASLQDMASARDKHAATLAITDLKGAAGVRWTNWGEACDDDASMARARCRPRESQHLFTHLGALLDEHAAFRFDCSESLFARCVRAYQLSGKAWLPPSAMLLVPSCNLCPAATC</sequence>
<dbReference type="AlphaFoldDB" id="A0A699ZX49"/>
<protein>
    <submittedName>
        <fullName evidence="2">Uncharacterized protein</fullName>
    </submittedName>
</protein>
<name>A0A699ZX49_HAELA</name>
<keyword evidence="3" id="KW-1185">Reference proteome</keyword>
<evidence type="ECO:0000313" key="2">
    <source>
        <dbReference type="EMBL" id="GFH27507.1"/>
    </source>
</evidence>
<evidence type="ECO:0000313" key="3">
    <source>
        <dbReference type="Proteomes" id="UP000485058"/>
    </source>
</evidence>